<proteinExistence type="inferred from homology"/>
<feature type="transmembrane region" description="Helical" evidence="5">
    <location>
        <begin position="140"/>
        <end position="157"/>
    </location>
</feature>
<dbReference type="OrthoDB" id="5590282at2759"/>
<dbReference type="InterPro" id="IPR004367">
    <property type="entry name" value="Cyclin_C-dom"/>
</dbReference>
<protein>
    <submittedName>
        <fullName evidence="9">CYCLIN domain-containing protein</fullName>
    </submittedName>
</protein>
<dbReference type="STRING" id="334426.A0A0R3PRE3"/>
<dbReference type="InterPro" id="IPR006671">
    <property type="entry name" value="Cyclin_N"/>
</dbReference>
<reference evidence="9" key="1">
    <citation type="submission" date="2017-02" db="UniProtKB">
        <authorList>
            <consortium name="WormBaseParasite"/>
        </authorList>
    </citation>
    <scope>IDENTIFICATION</scope>
</reference>
<dbReference type="Proteomes" id="UP000267027">
    <property type="component" value="Unassembled WGS sequence"/>
</dbReference>
<dbReference type="EMBL" id="UYYA01004110">
    <property type="protein sequence ID" value="VDM59639.1"/>
    <property type="molecule type" value="Genomic_DNA"/>
</dbReference>
<comment type="similarity">
    <text evidence="4">Belongs to the cyclin family.</text>
</comment>
<keyword evidence="5" id="KW-1133">Transmembrane helix</keyword>
<keyword evidence="1" id="KW-0132">Cell division</keyword>
<evidence type="ECO:0000256" key="2">
    <source>
        <dbReference type="ARBA" id="ARBA00023127"/>
    </source>
</evidence>
<keyword evidence="8" id="KW-1185">Reference proteome</keyword>
<keyword evidence="5" id="KW-0812">Transmembrane</keyword>
<evidence type="ECO:0000313" key="7">
    <source>
        <dbReference type="EMBL" id="VDM59639.1"/>
    </source>
</evidence>
<dbReference type="Gene3D" id="1.10.472.10">
    <property type="entry name" value="Cyclin-like"/>
    <property type="match status" value="2"/>
</dbReference>
<organism evidence="9">
    <name type="scientific">Angiostrongylus costaricensis</name>
    <name type="common">Nematode worm</name>
    <dbReference type="NCBI Taxonomy" id="334426"/>
    <lineage>
        <taxon>Eukaryota</taxon>
        <taxon>Metazoa</taxon>
        <taxon>Ecdysozoa</taxon>
        <taxon>Nematoda</taxon>
        <taxon>Chromadorea</taxon>
        <taxon>Rhabditida</taxon>
        <taxon>Rhabditina</taxon>
        <taxon>Rhabditomorpha</taxon>
        <taxon>Strongyloidea</taxon>
        <taxon>Metastrongylidae</taxon>
        <taxon>Angiostrongylus</taxon>
    </lineage>
</organism>
<dbReference type="GO" id="GO:0051301">
    <property type="term" value="P:cell division"/>
    <property type="evidence" value="ECO:0007669"/>
    <property type="project" value="UniProtKB-KW"/>
</dbReference>
<gene>
    <name evidence="7" type="ORF">ACOC_LOCUS8054</name>
</gene>
<evidence type="ECO:0000256" key="5">
    <source>
        <dbReference type="SAM" id="Phobius"/>
    </source>
</evidence>
<dbReference type="Pfam" id="PF02984">
    <property type="entry name" value="Cyclin_C"/>
    <property type="match status" value="1"/>
</dbReference>
<evidence type="ECO:0000256" key="4">
    <source>
        <dbReference type="RuleBase" id="RU000383"/>
    </source>
</evidence>
<name>A0A0R3PRE3_ANGCS</name>
<dbReference type="WBParaSite" id="ACOC_0000805301-mRNA-1">
    <property type="protein sequence ID" value="ACOC_0000805301-mRNA-1"/>
    <property type="gene ID" value="ACOC_0000805301"/>
</dbReference>
<evidence type="ECO:0000259" key="6">
    <source>
        <dbReference type="SMART" id="SM00385"/>
    </source>
</evidence>
<keyword evidence="3" id="KW-0131">Cell cycle</keyword>
<sequence>MRDREVKVRPKSNYMSRQDDINAEMRSILIDWLSDVVQEYKMHQETFHLAVSLVDRTLSKFRANRERLQLIGTTAMMIITQMERVILNELGFIVGTPTSQWFGGRFARHQRASRKTINAMNMLLDLVLLEVSYIAYRPSYIAAACLCYANVLTGLFIL</sequence>
<dbReference type="InterPro" id="IPR039361">
    <property type="entry name" value="Cyclin"/>
</dbReference>
<evidence type="ECO:0000256" key="3">
    <source>
        <dbReference type="ARBA" id="ARBA00023306"/>
    </source>
</evidence>
<feature type="domain" description="Cyclin-like" evidence="6">
    <location>
        <begin position="31"/>
        <end position="125"/>
    </location>
</feature>
<evidence type="ECO:0000313" key="9">
    <source>
        <dbReference type="WBParaSite" id="ACOC_0000805301-mRNA-1"/>
    </source>
</evidence>
<dbReference type="InterPro" id="IPR013763">
    <property type="entry name" value="Cyclin-like_dom"/>
</dbReference>
<dbReference type="InterPro" id="IPR036915">
    <property type="entry name" value="Cyclin-like_sf"/>
</dbReference>
<dbReference type="SUPFAM" id="SSF47954">
    <property type="entry name" value="Cyclin-like"/>
    <property type="match status" value="2"/>
</dbReference>
<keyword evidence="5" id="KW-0472">Membrane</keyword>
<dbReference type="Pfam" id="PF00134">
    <property type="entry name" value="Cyclin_N"/>
    <property type="match status" value="1"/>
</dbReference>
<accession>A0A0R3PRE3</accession>
<dbReference type="PANTHER" id="PTHR10177">
    <property type="entry name" value="CYCLINS"/>
    <property type="match status" value="1"/>
</dbReference>
<dbReference type="SMART" id="SM00385">
    <property type="entry name" value="CYCLIN"/>
    <property type="match status" value="1"/>
</dbReference>
<dbReference type="AlphaFoldDB" id="A0A0R3PRE3"/>
<reference evidence="7 8" key="2">
    <citation type="submission" date="2018-11" db="EMBL/GenBank/DDBJ databases">
        <authorList>
            <consortium name="Pathogen Informatics"/>
        </authorList>
    </citation>
    <scope>NUCLEOTIDE SEQUENCE [LARGE SCALE GENOMIC DNA]</scope>
    <source>
        <strain evidence="7 8">Costa Rica</strain>
    </source>
</reference>
<dbReference type="FunFam" id="1.10.472.10:FF:000001">
    <property type="entry name" value="G2/mitotic-specific cyclin"/>
    <property type="match status" value="1"/>
</dbReference>
<evidence type="ECO:0000256" key="1">
    <source>
        <dbReference type="ARBA" id="ARBA00022618"/>
    </source>
</evidence>
<keyword evidence="2 4" id="KW-0195">Cyclin</keyword>
<feature type="transmembrane region" description="Helical" evidence="5">
    <location>
        <begin position="116"/>
        <end position="134"/>
    </location>
</feature>
<evidence type="ECO:0000313" key="8">
    <source>
        <dbReference type="Proteomes" id="UP000267027"/>
    </source>
</evidence>